<evidence type="ECO:0000313" key="6">
    <source>
        <dbReference type="Proteomes" id="UP001557470"/>
    </source>
</evidence>
<sequence>MEVKPSVLVNAVPPYGHVIANKKWRGSVLVQSLKGTGNVKTMFEEELGVVDFHLSNKSCILYVSESDIVSGNNYKRKLVRFRNANSSLQGLVVVEKTQLSEQYFTALQKFVVFELGLTILPVASQLEASQLLTQIVHGESKENPFRRRSVSRLMDPLVVSLVQQIPGVGRIKAVALLQRYSSIHQLCNAETQDLEPIVGQATAQHICNFFQKPLV</sequence>
<dbReference type="PANTHER" id="PTHR31786:SF2">
    <property type="entry name" value="FANCONI ANEMIA CORE COMPLEX-ASSOCIATED PROTEIN 24"/>
    <property type="match status" value="1"/>
</dbReference>
<feature type="domain" description="Fanconi anemia core complex-associated protein 24 pseudonuclease" evidence="4">
    <location>
        <begin position="14"/>
        <end position="137"/>
    </location>
</feature>
<dbReference type="SUPFAM" id="SSF47781">
    <property type="entry name" value="RuvA domain 2-like"/>
    <property type="match status" value="1"/>
</dbReference>
<dbReference type="AlphaFoldDB" id="A0ABD0WSM2"/>
<evidence type="ECO:0000256" key="2">
    <source>
        <dbReference type="ARBA" id="ARBA00023204"/>
    </source>
</evidence>
<keyword evidence="6" id="KW-1185">Reference proteome</keyword>
<feature type="domain" description="DisA/LigA helix-hairpin-helix motif" evidence="3">
    <location>
        <begin position="165"/>
        <end position="213"/>
    </location>
</feature>
<protein>
    <recommendedName>
        <fullName evidence="7">Fanconi anemia core complex-associated protein 24</fullName>
    </recommendedName>
</protein>
<name>A0ABD0WSM2_UMBPY</name>
<dbReference type="GO" id="GO:0006281">
    <property type="term" value="P:DNA repair"/>
    <property type="evidence" value="ECO:0007669"/>
    <property type="project" value="UniProtKB-KW"/>
</dbReference>
<gene>
    <name evidence="5" type="ORF">UPYG_G00268940</name>
</gene>
<evidence type="ECO:0000313" key="5">
    <source>
        <dbReference type="EMBL" id="KAL0968591.1"/>
    </source>
</evidence>
<evidence type="ECO:0000256" key="1">
    <source>
        <dbReference type="ARBA" id="ARBA00022763"/>
    </source>
</evidence>
<dbReference type="InterPro" id="IPR010994">
    <property type="entry name" value="RuvA_2-like"/>
</dbReference>
<reference evidence="5 6" key="1">
    <citation type="submission" date="2024-06" db="EMBL/GenBank/DDBJ databases">
        <authorList>
            <person name="Pan Q."/>
            <person name="Wen M."/>
            <person name="Jouanno E."/>
            <person name="Zahm M."/>
            <person name="Klopp C."/>
            <person name="Cabau C."/>
            <person name="Louis A."/>
            <person name="Berthelot C."/>
            <person name="Parey E."/>
            <person name="Roest Crollius H."/>
            <person name="Montfort J."/>
            <person name="Robinson-Rechavi M."/>
            <person name="Bouchez O."/>
            <person name="Lampietro C."/>
            <person name="Lopez Roques C."/>
            <person name="Donnadieu C."/>
            <person name="Postlethwait J."/>
            <person name="Bobe J."/>
            <person name="Verreycken H."/>
            <person name="Guiguen Y."/>
        </authorList>
    </citation>
    <scope>NUCLEOTIDE SEQUENCE [LARGE SCALE GENOMIC DNA]</scope>
    <source>
        <strain evidence="5">Up_M1</strain>
        <tissue evidence="5">Testis</tissue>
    </source>
</reference>
<dbReference type="Pfam" id="PF17949">
    <property type="entry name" value="PND"/>
    <property type="match status" value="1"/>
</dbReference>
<keyword evidence="1" id="KW-0227">DNA damage</keyword>
<dbReference type="CDD" id="cd20076">
    <property type="entry name" value="XPF_nuclease_FAAP24"/>
    <property type="match status" value="1"/>
</dbReference>
<dbReference type="InterPro" id="IPR041663">
    <property type="entry name" value="DisA/LigA_HHH"/>
</dbReference>
<organism evidence="5 6">
    <name type="scientific">Umbra pygmaea</name>
    <name type="common">Eastern mudminnow</name>
    <dbReference type="NCBI Taxonomy" id="75934"/>
    <lineage>
        <taxon>Eukaryota</taxon>
        <taxon>Metazoa</taxon>
        <taxon>Chordata</taxon>
        <taxon>Craniata</taxon>
        <taxon>Vertebrata</taxon>
        <taxon>Euteleostomi</taxon>
        <taxon>Actinopterygii</taxon>
        <taxon>Neopterygii</taxon>
        <taxon>Teleostei</taxon>
        <taxon>Protacanthopterygii</taxon>
        <taxon>Esociformes</taxon>
        <taxon>Umbridae</taxon>
        <taxon>Umbra</taxon>
    </lineage>
</organism>
<dbReference type="PANTHER" id="PTHR31786">
    <property type="entry name" value="FANCONI ANEMIA CORE COMPLEX-ASSOCIATED PROTEIN 24"/>
    <property type="match status" value="1"/>
</dbReference>
<dbReference type="Pfam" id="PF12826">
    <property type="entry name" value="HHH_2"/>
    <property type="match status" value="1"/>
</dbReference>
<dbReference type="InterPro" id="IPR026985">
    <property type="entry name" value="FAAP24"/>
</dbReference>
<dbReference type="EMBL" id="JAGEUA010000008">
    <property type="protein sequence ID" value="KAL0968591.1"/>
    <property type="molecule type" value="Genomic_DNA"/>
</dbReference>
<accession>A0ABD0WSM2</accession>
<dbReference type="Proteomes" id="UP001557470">
    <property type="component" value="Unassembled WGS sequence"/>
</dbReference>
<dbReference type="Gene3D" id="1.10.150.20">
    <property type="entry name" value="5' to 3' exonuclease, C-terminal subdomain"/>
    <property type="match status" value="1"/>
</dbReference>
<keyword evidence="2" id="KW-0234">DNA repair</keyword>
<dbReference type="InterPro" id="IPR040646">
    <property type="entry name" value="PND"/>
</dbReference>
<proteinExistence type="predicted"/>
<dbReference type="Gene3D" id="3.40.50.10130">
    <property type="match status" value="1"/>
</dbReference>
<evidence type="ECO:0008006" key="7">
    <source>
        <dbReference type="Google" id="ProtNLM"/>
    </source>
</evidence>
<evidence type="ECO:0000259" key="4">
    <source>
        <dbReference type="Pfam" id="PF17949"/>
    </source>
</evidence>
<comment type="caution">
    <text evidence="5">The sequence shown here is derived from an EMBL/GenBank/DDBJ whole genome shotgun (WGS) entry which is preliminary data.</text>
</comment>
<evidence type="ECO:0000259" key="3">
    <source>
        <dbReference type="Pfam" id="PF12826"/>
    </source>
</evidence>